<keyword evidence="2" id="KW-0045">Antibiotic biosynthesis</keyword>
<dbReference type="InterPro" id="IPR050411">
    <property type="entry name" value="AlphaKG_dependent_hydroxylases"/>
</dbReference>
<evidence type="ECO:0000256" key="1">
    <source>
        <dbReference type="ARBA" id="ARBA00023002"/>
    </source>
</evidence>
<accession>A0A0D2MT11</accession>
<dbReference type="SUPFAM" id="SSF51197">
    <property type="entry name" value="Clavaminate synthase-like"/>
    <property type="match status" value="1"/>
</dbReference>
<keyword evidence="1" id="KW-0560">Oxidoreductase</keyword>
<dbReference type="GeneID" id="25735180"/>
<dbReference type="Pfam" id="PF02668">
    <property type="entry name" value="TauD"/>
    <property type="match status" value="1"/>
</dbReference>
<evidence type="ECO:0000259" key="3">
    <source>
        <dbReference type="Pfam" id="PF02668"/>
    </source>
</evidence>
<dbReference type="GO" id="GO:0017000">
    <property type="term" value="P:antibiotic biosynthetic process"/>
    <property type="evidence" value="ECO:0007669"/>
    <property type="project" value="UniProtKB-KW"/>
</dbReference>
<name>A0A0D2MT11_9CHLO</name>
<evidence type="ECO:0000313" key="4">
    <source>
        <dbReference type="EMBL" id="KIZ05655.1"/>
    </source>
</evidence>
<sequence>MAEAAAPLKATRQGSVEPFTLVEGPEAWYAKDYRGRSDWVTVLSPTHIAELDAAVQGILRSGIDLRSQLHKVTREQFPLPTLGPVLDGVREEVRAGRGFALIRNFPVERYTRAEAIVGYWGLGLYWGKAVSNNKAGHMIGHIKDIGHDPNNPLTRLYATNAAQPYHNDSADIVSLLCLKAARSGGLSSFASSITVHNEILKRRPDLARVFAGDWYFDRKGEVPPGKKPFFAIPVFNYHEGYLSVNYSDNYYLLSQRHAEVPRLTKAHYEAMELFNQLARSDELRQDHMLQPGEIELLSNHTQLHTRAAFEDYDDVDQRRHLLRLWLAPAVDRPLPESYKEIYGGSVEVGNRGGIHVEGTEEHISLEAE</sequence>
<organism evidence="4 5">
    <name type="scientific">Monoraphidium neglectum</name>
    <dbReference type="NCBI Taxonomy" id="145388"/>
    <lineage>
        <taxon>Eukaryota</taxon>
        <taxon>Viridiplantae</taxon>
        <taxon>Chlorophyta</taxon>
        <taxon>core chlorophytes</taxon>
        <taxon>Chlorophyceae</taxon>
        <taxon>CS clade</taxon>
        <taxon>Sphaeropleales</taxon>
        <taxon>Selenastraceae</taxon>
        <taxon>Monoraphidium</taxon>
    </lineage>
</organism>
<reference evidence="4 5" key="1">
    <citation type="journal article" date="2013" name="BMC Genomics">
        <title>Reconstruction of the lipid metabolism for the microalga Monoraphidium neglectum from its genome sequence reveals characteristics suitable for biofuel production.</title>
        <authorList>
            <person name="Bogen C."/>
            <person name="Al-Dilaimi A."/>
            <person name="Albersmeier A."/>
            <person name="Wichmann J."/>
            <person name="Grundmann M."/>
            <person name="Rupp O."/>
            <person name="Lauersen K.J."/>
            <person name="Blifernez-Klassen O."/>
            <person name="Kalinowski J."/>
            <person name="Goesmann A."/>
            <person name="Mussgnug J.H."/>
            <person name="Kruse O."/>
        </authorList>
    </citation>
    <scope>NUCLEOTIDE SEQUENCE [LARGE SCALE GENOMIC DNA]</scope>
    <source>
        <strain evidence="4 5">SAG 48.87</strain>
    </source>
</reference>
<dbReference type="RefSeq" id="XP_013904674.1">
    <property type="nucleotide sequence ID" value="XM_014049220.1"/>
</dbReference>
<evidence type="ECO:0000313" key="5">
    <source>
        <dbReference type="Proteomes" id="UP000054498"/>
    </source>
</evidence>
<dbReference type="Proteomes" id="UP000054498">
    <property type="component" value="Unassembled WGS sequence"/>
</dbReference>
<keyword evidence="5" id="KW-1185">Reference proteome</keyword>
<dbReference type="KEGG" id="mng:MNEG_2302"/>
<dbReference type="PANTHER" id="PTHR10696">
    <property type="entry name" value="GAMMA-BUTYROBETAINE HYDROXYLASE-RELATED"/>
    <property type="match status" value="1"/>
</dbReference>
<proteinExistence type="predicted"/>
<dbReference type="OrthoDB" id="272271at2759"/>
<protein>
    <recommendedName>
        <fullName evidence="3">TauD/TfdA-like domain-containing protein</fullName>
    </recommendedName>
</protein>
<evidence type="ECO:0000256" key="2">
    <source>
        <dbReference type="ARBA" id="ARBA00023194"/>
    </source>
</evidence>
<dbReference type="GO" id="GO:0016491">
    <property type="term" value="F:oxidoreductase activity"/>
    <property type="evidence" value="ECO:0007669"/>
    <property type="project" value="UniProtKB-KW"/>
</dbReference>
<dbReference type="InterPro" id="IPR003819">
    <property type="entry name" value="TauD/TfdA-like"/>
</dbReference>
<dbReference type="EMBL" id="KK100475">
    <property type="protein sequence ID" value="KIZ05655.1"/>
    <property type="molecule type" value="Genomic_DNA"/>
</dbReference>
<dbReference type="STRING" id="145388.A0A0D2MT11"/>
<dbReference type="Gene3D" id="3.60.130.10">
    <property type="entry name" value="Clavaminate synthase-like"/>
    <property type="match status" value="1"/>
</dbReference>
<feature type="domain" description="TauD/TfdA-like" evidence="3">
    <location>
        <begin position="72"/>
        <end position="325"/>
    </location>
</feature>
<gene>
    <name evidence="4" type="ORF">MNEG_2302</name>
</gene>
<dbReference type="AlphaFoldDB" id="A0A0D2MT11"/>
<dbReference type="PANTHER" id="PTHR10696:SF56">
    <property type="entry name" value="TAUD_TFDA-LIKE DOMAIN-CONTAINING PROTEIN"/>
    <property type="match status" value="1"/>
</dbReference>
<dbReference type="InterPro" id="IPR042098">
    <property type="entry name" value="TauD-like_sf"/>
</dbReference>